<dbReference type="GO" id="GO:0043386">
    <property type="term" value="P:mycotoxin biosynthetic process"/>
    <property type="evidence" value="ECO:0007669"/>
    <property type="project" value="InterPro"/>
</dbReference>
<dbReference type="PANTHER" id="PTHR33365:SF4">
    <property type="entry name" value="CYCLOCHLOROTINE BIOSYNTHESIS PROTEIN O"/>
    <property type="match status" value="1"/>
</dbReference>
<accession>A0A7H8R3U2</accession>
<dbReference type="Pfam" id="PF11807">
    <property type="entry name" value="UstYa"/>
    <property type="match status" value="1"/>
</dbReference>
<proteinExistence type="inferred from homology"/>
<comment type="similarity">
    <text evidence="2">Belongs to the ustYa family.</text>
</comment>
<organism evidence="3 4">
    <name type="scientific">Talaromyces rugulosus</name>
    <name type="common">Penicillium rugulosum</name>
    <dbReference type="NCBI Taxonomy" id="121627"/>
    <lineage>
        <taxon>Eukaryota</taxon>
        <taxon>Fungi</taxon>
        <taxon>Dikarya</taxon>
        <taxon>Ascomycota</taxon>
        <taxon>Pezizomycotina</taxon>
        <taxon>Eurotiomycetes</taxon>
        <taxon>Eurotiomycetidae</taxon>
        <taxon>Eurotiales</taxon>
        <taxon>Trichocomaceae</taxon>
        <taxon>Talaromyces</taxon>
        <taxon>Talaromyces sect. Islandici</taxon>
    </lineage>
</organism>
<keyword evidence="4" id="KW-1185">Reference proteome</keyword>
<dbReference type="RefSeq" id="XP_035347177.1">
    <property type="nucleotide sequence ID" value="XM_035491284.1"/>
</dbReference>
<dbReference type="PANTHER" id="PTHR33365">
    <property type="entry name" value="YALI0B05434P"/>
    <property type="match status" value="1"/>
</dbReference>
<dbReference type="OrthoDB" id="3687641at2759"/>
<dbReference type="InterPro" id="IPR021765">
    <property type="entry name" value="UstYa-like"/>
</dbReference>
<dbReference type="EMBL" id="CP055901">
    <property type="protein sequence ID" value="QKX61002.1"/>
    <property type="molecule type" value="Genomic_DNA"/>
</dbReference>
<evidence type="ECO:0000313" key="3">
    <source>
        <dbReference type="EMBL" id="QKX61002.1"/>
    </source>
</evidence>
<protein>
    <submittedName>
        <fullName evidence="3">Uncharacterized protein</fullName>
    </submittedName>
</protein>
<name>A0A7H8R3U2_TALRU</name>
<dbReference type="GeneID" id="55995637"/>
<dbReference type="AlphaFoldDB" id="A0A7H8R3U2"/>
<comment type="pathway">
    <text evidence="1">Mycotoxin biosynthesis.</text>
</comment>
<dbReference type="Proteomes" id="UP000509510">
    <property type="component" value="Chromosome IV"/>
</dbReference>
<evidence type="ECO:0000256" key="1">
    <source>
        <dbReference type="ARBA" id="ARBA00004685"/>
    </source>
</evidence>
<dbReference type="KEGG" id="trg:TRUGW13939_08148"/>
<reference evidence="4" key="1">
    <citation type="submission" date="2020-06" db="EMBL/GenBank/DDBJ databases">
        <title>A chromosome-scale genome assembly of Talaromyces rugulosus W13939.</title>
        <authorList>
            <person name="Wang B."/>
            <person name="Guo L."/>
            <person name="Ye K."/>
            <person name="Wang L."/>
        </authorList>
    </citation>
    <scope>NUCLEOTIDE SEQUENCE [LARGE SCALE GENOMIC DNA]</scope>
    <source>
        <strain evidence="4">W13939</strain>
    </source>
</reference>
<evidence type="ECO:0000256" key="2">
    <source>
        <dbReference type="ARBA" id="ARBA00035112"/>
    </source>
</evidence>
<gene>
    <name evidence="3" type="ORF">TRUGW13939_08148</name>
</gene>
<evidence type="ECO:0000313" key="4">
    <source>
        <dbReference type="Proteomes" id="UP000509510"/>
    </source>
</evidence>
<sequence>MLFGETGMKDANHNQGFTGSLEARLTKFDSAVLDGKTSYQGRPTSENNALWKDLYRHMNSHISADEDKLLPNKTAPEPEYEGSGYLIILNVFHDLHCLDSIRRLVWYLLEEQWNSTYNPYTLFDNPMDALFKRGEKGMSIDHVGNWIDVLRQSTQCNTDITPNVYQYSSKVNKIMARGTVLHECRNFDRVNDWAKQHETLNPIGMFGDGPESDKCAFEDNWTCLYE</sequence>